<accession>A0A0D6MGU6</accession>
<dbReference type="RefSeq" id="WP_241767567.1">
    <property type="nucleotide sequence ID" value="NZ_BALE01000003.1"/>
</dbReference>
<dbReference type="Proteomes" id="UP000032679">
    <property type="component" value="Unassembled WGS sequence"/>
</dbReference>
<comment type="caution">
    <text evidence="10">The sequence shown here is derived from an EMBL/GenBank/DDBJ whole genome shotgun (WGS) entry which is preliminary data.</text>
</comment>
<comment type="similarity">
    <text evidence="5">Belongs to the serine/threonine dehydratase family.</text>
</comment>
<dbReference type="CDD" id="cd01562">
    <property type="entry name" value="Thr-dehyd"/>
    <property type="match status" value="1"/>
</dbReference>
<evidence type="ECO:0000256" key="2">
    <source>
        <dbReference type="ARBA" id="ARBA00001933"/>
    </source>
</evidence>
<dbReference type="PROSITE" id="PS00165">
    <property type="entry name" value="DEHYDRATASE_SER_THR"/>
    <property type="match status" value="1"/>
</dbReference>
<dbReference type="SUPFAM" id="SSF53686">
    <property type="entry name" value="Tryptophan synthase beta subunit-like PLP-dependent enzymes"/>
    <property type="match status" value="1"/>
</dbReference>
<feature type="domain" description="Tryptophan synthase beta chain-like PALP" evidence="9">
    <location>
        <begin position="16"/>
        <end position="307"/>
    </location>
</feature>
<dbReference type="InterPro" id="IPR036052">
    <property type="entry name" value="TrpB-like_PALP_sf"/>
</dbReference>
<keyword evidence="8" id="KW-0456">Lyase</keyword>
<dbReference type="InterPro" id="IPR000634">
    <property type="entry name" value="Ser/Thr_deHydtase_PyrdxlP-BS"/>
</dbReference>
<evidence type="ECO:0000256" key="7">
    <source>
        <dbReference type="ARBA" id="ARBA00022898"/>
    </source>
</evidence>
<dbReference type="GO" id="GO:0030378">
    <property type="term" value="F:serine racemase activity"/>
    <property type="evidence" value="ECO:0007669"/>
    <property type="project" value="TreeGrafter"/>
</dbReference>
<dbReference type="EMBL" id="BALE01000003">
    <property type="protein sequence ID" value="GAN52854.1"/>
    <property type="molecule type" value="Genomic_DNA"/>
</dbReference>
<dbReference type="AlphaFoldDB" id="A0A0D6MGU6"/>
<dbReference type="GO" id="GO:0005524">
    <property type="term" value="F:ATP binding"/>
    <property type="evidence" value="ECO:0007669"/>
    <property type="project" value="TreeGrafter"/>
</dbReference>
<evidence type="ECO:0000313" key="11">
    <source>
        <dbReference type="Proteomes" id="UP000032679"/>
    </source>
</evidence>
<protein>
    <submittedName>
        <fullName evidence="10">Pyridoxal-5'-phosphate-dependent protein subunit beta</fullName>
    </submittedName>
</protein>
<name>A0A0D6MGU6_9PROT</name>
<dbReference type="GO" id="GO:0008721">
    <property type="term" value="F:D-serine ammonia-lyase activity"/>
    <property type="evidence" value="ECO:0007669"/>
    <property type="project" value="TreeGrafter"/>
</dbReference>
<dbReference type="GO" id="GO:0018114">
    <property type="term" value="F:threonine racemase activity"/>
    <property type="evidence" value="ECO:0007669"/>
    <property type="project" value="TreeGrafter"/>
</dbReference>
<dbReference type="GO" id="GO:0030170">
    <property type="term" value="F:pyridoxal phosphate binding"/>
    <property type="evidence" value="ECO:0007669"/>
    <property type="project" value="InterPro"/>
</dbReference>
<comment type="cofactor">
    <cofactor evidence="3">
        <name>Mn(2+)</name>
        <dbReference type="ChEBI" id="CHEBI:29035"/>
    </cofactor>
</comment>
<keyword evidence="6" id="KW-0460">Magnesium</keyword>
<gene>
    <name evidence="10" type="ORF">Tasa_003_032</name>
</gene>
<dbReference type="GO" id="GO:0000287">
    <property type="term" value="F:magnesium ion binding"/>
    <property type="evidence" value="ECO:0007669"/>
    <property type="project" value="TreeGrafter"/>
</dbReference>
<dbReference type="PANTHER" id="PTHR43050:SF1">
    <property type="entry name" value="SERINE RACEMASE"/>
    <property type="match status" value="1"/>
</dbReference>
<proteinExistence type="inferred from homology"/>
<evidence type="ECO:0000256" key="3">
    <source>
        <dbReference type="ARBA" id="ARBA00001936"/>
    </source>
</evidence>
<evidence type="ECO:0000259" key="9">
    <source>
        <dbReference type="Pfam" id="PF00291"/>
    </source>
</evidence>
<dbReference type="FunFam" id="3.40.50.1100:FF:000005">
    <property type="entry name" value="Threonine dehydratase catabolic"/>
    <property type="match status" value="1"/>
</dbReference>
<dbReference type="GO" id="GO:0006520">
    <property type="term" value="P:amino acid metabolic process"/>
    <property type="evidence" value="ECO:0007669"/>
    <property type="project" value="InterPro"/>
</dbReference>
<keyword evidence="7" id="KW-0663">Pyridoxal phosphate</keyword>
<dbReference type="Gene3D" id="3.40.50.1100">
    <property type="match status" value="2"/>
</dbReference>
<dbReference type="STRING" id="1231623.Tasa_003_032"/>
<sequence>MTIPKFSDVLDAAARIAPHIHRTPVLTSRRVDARVDATLFFKAETFQRTGSFKFRGATNAVRNLPGHVRGIVAYSSGNHAQAVALAAREAGLAAVIVMPRDAPETKRRATEGYGAQVIFYDRYTESREARAQTIADERGYALLPPFDHPDIIAGQGTAALELLEETGPLDLLLAPAGGGGLLSGSALAASSGMGDRARATRIVGVEPQAGDDMRRSLALGRIETIPVPRTIADGAQTTRIGDLTFPIIRDRVSAIATVPDTALVDTMRALAGTMKIVVEPTGCLAAAAALTGAVQVSGLRVGIILSGGNVDMGRFVRLLQEA</sequence>
<organism evidence="10 11">
    <name type="scientific">Tanticharoenia sakaeratensis NBRC 103193</name>
    <dbReference type="NCBI Taxonomy" id="1231623"/>
    <lineage>
        <taxon>Bacteria</taxon>
        <taxon>Pseudomonadati</taxon>
        <taxon>Pseudomonadota</taxon>
        <taxon>Alphaproteobacteria</taxon>
        <taxon>Acetobacterales</taxon>
        <taxon>Acetobacteraceae</taxon>
        <taxon>Tanticharoenia</taxon>
    </lineage>
</organism>
<dbReference type="GO" id="GO:0003941">
    <property type="term" value="F:L-serine ammonia-lyase activity"/>
    <property type="evidence" value="ECO:0007669"/>
    <property type="project" value="TreeGrafter"/>
</dbReference>
<dbReference type="PANTHER" id="PTHR43050">
    <property type="entry name" value="SERINE / THREONINE RACEMASE FAMILY MEMBER"/>
    <property type="match status" value="1"/>
</dbReference>
<reference evidence="10 11" key="1">
    <citation type="submission" date="2012-10" db="EMBL/GenBank/DDBJ databases">
        <title>Genome sequencing of Tanticharoenia sakaeratensis NBRC 103193.</title>
        <authorList>
            <person name="Azuma Y."/>
            <person name="Hadano H."/>
            <person name="Hirakawa H."/>
            <person name="Matsushita K."/>
        </authorList>
    </citation>
    <scope>NUCLEOTIDE SEQUENCE [LARGE SCALE GENOMIC DNA]</scope>
    <source>
        <strain evidence="10 11">NBRC 103193</strain>
    </source>
</reference>
<evidence type="ECO:0000256" key="1">
    <source>
        <dbReference type="ARBA" id="ARBA00001913"/>
    </source>
</evidence>
<dbReference type="Pfam" id="PF00291">
    <property type="entry name" value="PALP"/>
    <property type="match status" value="1"/>
</dbReference>
<comment type="cofactor">
    <cofactor evidence="1">
        <name>Ca(2+)</name>
        <dbReference type="ChEBI" id="CHEBI:29108"/>
    </cofactor>
</comment>
<evidence type="ECO:0000256" key="6">
    <source>
        <dbReference type="ARBA" id="ARBA00022842"/>
    </source>
</evidence>
<evidence type="ECO:0000313" key="10">
    <source>
        <dbReference type="EMBL" id="GAN52854.1"/>
    </source>
</evidence>
<keyword evidence="11" id="KW-1185">Reference proteome</keyword>
<evidence type="ECO:0000256" key="4">
    <source>
        <dbReference type="ARBA" id="ARBA00001946"/>
    </source>
</evidence>
<comment type="cofactor">
    <cofactor evidence="2">
        <name>pyridoxal 5'-phosphate</name>
        <dbReference type="ChEBI" id="CHEBI:597326"/>
    </cofactor>
</comment>
<dbReference type="NCBIfam" id="NF005454">
    <property type="entry name" value="PRK07048.1"/>
    <property type="match status" value="1"/>
</dbReference>
<comment type="cofactor">
    <cofactor evidence="4">
        <name>Mg(2+)</name>
        <dbReference type="ChEBI" id="CHEBI:18420"/>
    </cofactor>
</comment>
<dbReference type="InterPro" id="IPR001926">
    <property type="entry name" value="TrpB-like_PALP"/>
</dbReference>
<evidence type="ECO:0000256" key="5">
    <source>
        <dbReference type="ARBA" id="ARBA00010869"/>
    </source>
</evidence>
<evidence type="ECO:0000256" key="8">
    <source>
        <dbReference type="ARBA" id="ARBA00023239"/>
    </source>
</evidence>